<evidence type="ECO:0000313" key="4">
    <source>
        <dbReference type="Proteomes" id="UP000834106"/>
    </source>
</evidence>
<dbReference type="Proteomes" id="UP000834106">
    <property type="component" value="Chromosome 8"/>
</dbReference>
<organism evidence="3 4">
    <name type="scientific">Fraxinus pennsylvanica</name>
    <dbReference type="NCBI Taxonomy" id="56036"/>
    <lineage>
        <taxon>Eukaryota</taxon>
        <taxon>Viridiplantae</taxon>
        <taxon>Streptophyta</taxon>
        <taxon>Embryophyta</taxon>
        <taxon>Tracheophyta</taxon>
        <taxon>Spermatophyta</taxon>
        <taxon>Magnoliopsida</taxon>
        <taxon>eudicotyledons</taxon>
        <taxon>Gunneridae</taxon>
        <taxon>Pentapetalae</taxon>
        <taxon>asterids</taxon>
        <taxon>lamiids</taxon>
        <taxon>Lamiales</taxon>
        <taxon>Oleaceae</taxon>
        <taxon>Oleeae</taxon>
        <taxon>Fraxinus</taxon>
    </lineage>
</organism>
<keyword evidence="2" id="KW-0472">Membrane</keyword>
<dbReference type="PANTHER" id="PTHR35991:SF1">
    <property type="entry name" value="CA-RESPONSIVE PROTEIN"/>
    <property type="match status" value="1"/>
</dbReference>
<sequence length="292" mass="34027">MAAPSPFHIAIYSCMSYFLILTLSVLIFSLYIFFKKIDENPRGKPIKIQSLPVDNTDNYDRNRTQQQKQENPHESDTCINEDPNNKNGSDQEEKKRKKKKRVKKKRPDSNCGEKQEEEEFVCLYPLTKSSSAIQRKIKLQYDQLVKSHESKGLTLAQVGKFVNCLVEARNELQNKSEVIKRKFIITKAILFKADRSSVNRLHEQINKLEVEHKRLEDDAFVYNLLQQQLKLSPAYEKMLELGACMEETKAKSIDLVESTDADFSDISFEEFLEQEKKDLFWQRNGRYKPCSG</sequence>
<keyword evidence="2" id="KW-0812">Transmembrane</keyword>
<dbReference type="PANTHER" id="PTHR35991">
    <property type="entry name" value="CA-RESPONSIVE PROTEIN"/>
    <property type="match status" value="1"/>
</dbReference>
<feature type="transmembrane region" description="Helical" evidence="2">
    <location>
        <begin position="6"/>
        <end position="34"/>
    </location>
</feature>
<accession>A0AAD1ZBE4</accession>
<evidence type="ECO:0000256" key="2">
    <source>
        <dbReference type="SAM" id="Phobius"/>
    </source>
</evidence>
<proteinExistence type="predicted"/>
<feature type="compositionally biased region" description="Basic residues" evidence="1">
    <location>
        <begin position="95"/>
        <end position="106"/>
    </location>
</feature>
<dbReference type="AlphaFoldDB" id="A0AAD1ZBE4"/>
<name>A0AAD1ZBE4_9LAMI</name>
<feature type="region of interest" description="Disordered" evidence="1">
    <location>
        <begin position="44"/>
        <end position="110"/>
    </location>
</feature>
<evidence type="ECO:0000256" key="1">
    <source>
        <dbReference type="SAM" id="MobiDB-lite"/>
    </source>
</evidence>
<reference evidence="3" key="1">
    <citation type="submission" date="2023-05" db="EMBL/GenBank/DDBJ databases">
        <authorList>
            <person name="Huff M."/>
        </authorList>
    </citation>
    <scope>NUCLEOTIDE SEQUENCE</scope>
</reference>
<evidence type="ECO:0008006" key="5">
    <source>
        <dbReference type="Google" id="ProtNLM"/>
    </source>
</evidence>
<gene>
    <name evidence="3" type="ORF">FPE_LOCUS13559</name>
</gene>
<keyword evidence="2" id="KW-1133">Transmembrane helix</keyword>
<keyword evidence="4" id="KW-1185">Reference proteome</keyword>
<dbReference type="EMBL" id="OU503043">
    <property type="protein sequence ID" value="CAI9766129.1"/>
    <property type="molecule type" value="Genomic_DNA"/>
</dbReference>
<protein>
    <recommendedName>
        <fullName evidence="5">AT1G17665-like protein</fullName>
    </recommendedName>
</protein>
<evidence type="ECO:0000313" key="3">
    <source>
        <dbReference type="EMBL" id="CAI9766129.1"/>
    </source>
</evidence>